<name>A0A917AKC0_9RHOB</name>
<dbReference type="SUPFAM" id="SSF53448">
    <property type="entry name" value="Nucleotide-diphospho-sugar transferases"/>
    <property type="match status" value="1"/>
</dbReference>
<dbReference type="Proteomes" id="UP000606730">
    <property type="component" value="Unassembled WGS sequence"/>
</dbReference>
<evidence type="ECO:0000313" key="2">
    <source>
        <dbReference type="EMBL" id="GGE56942.1"/>
    </source>
</evidence>
<dbReference type="InterPro" id="IPR001173">
    <property type="entry name" value="Glyco_trans_2-like"/>
</dbReference>
<dbReference type="InterPro" id="IPR029044">
    <property type="entry name" value="Nucleotide-diphossugar_trans"/>
</dbReference>
<dbReference type="EMBL" id="BMKN01000002">
    <property type="protein sequence ID" value="GGE56942.1"/>
    <property type="molecule type" value="Genomic_DNA"/>
</dbReference>
<protein>
    <recommendedName>
        <fullName evidence="1">Glycosyltransferase 2-like domain-containing protein</fullName>
    </recommendedName>
</protein>
<evidence type="ECO:0000313" key="3">
    <source>
        <dbReference type="Proteomes" id="UP000606730"/>
    </source>
</evidence>
<dbReference type="Gene3D" id="3.90.550.10">
    <property type="entry name" value="Spore Coat Polysaccharide Biosynthesis Protein SpsA, Chain A"/>
    <property type="match status" value="1"/>
</dbReference>
<sequence>MVSDLVGQVEELHQEWNAPSASVAYNRALDRTTSDLIIFAHQDVYFPPGWLSQLWETLDWLSENDPHWGVLAPFGMVGDQHRGAVYSTSLSGVVGTPVAAPLRTSSVDELVIILNRASGLRFDPALPDWHLYGTDIVQTAGANRMEAWVAHLPVVHNDRFHGYLGKGFARAYRAVWRKWRRELPVRTPVLWLRWHGLDLALYRLRAWKSRRQRKERAGDTATDPKVFSAECGWETA</sequence>
<dbReference type="CDD" id="cd00761">
    <property type="entry name" value="Glyco_tranf_GTA_type"/>
    <property type="match status" value="1"/>
</dbReference>
<feature type="domain" description="Glycosyltransferase 2-like" evidence="1">
    <location>
        <begin position="7"/>
        <end position="60"/>
    </location>
</feature>
<accession>A0A917AKC0</accession>
<gene>
    <name evidence="2" type="ORF">GCM10011517_25890</name>
</gene>
<reference evidence="2" key="1">
    <citation type="journal article" date="2014" name="Int. J. Syst. Evol. Microbiol.">
        <title>Complete genome sequence of Corynebacterium casei LMG S-19264T (=DSM 44701T), isolated from a smear-ripened cheese.</title>
        <authorList>
            <consortium name="US DOE Joint Genome Institute (JGI-PGF)"/>
            <person name="Walter F."/>
            <person name="Albersmeier A."/>
            <person name="Kalinowski J."/>
            <person name="Ruckert C."/>
        </authorList>
    </citation>
    <scope>NUCLEOTIDE SEQUENCE</scope>
    <source>
        <strain evidence="2">CGMCC 1.16012</strain>
    </source>
</reference>
<evidence type="ECO:0000259" key="1">
    <source>
        <dbReference type="Pfam" id="PF00535"/>
    </source>
</evidence>
<dbReference type="AlphaFoldDB" id="A0A917AKC0"/>
<comment type="caution">
    <text evidence="2">The sequence shown here is derived from an EMBL/GenBank/DDBJ whole genome shotgun (WGS) entry which is preliminary data.</text>
</comment>
<proteinExistence type="predicted"/>
<reference evidence="2" key="2">
    <citation type="submission" date="2020-09" db="EMBL/GenBank/DDBJ databases">
        <authorList>
            <person name="Sun Q."/>
            <person name="Zhou Y."/>
        </authorList>
    </citation>
    <scope>NUCLEOTIDE SEQUENCE</scope>
    <source>
        <strain evidence="2">CGMCC 1.16012</strain>
    </source>
</reference>
<dbReference type="Pfam" id="PF00535">
    <property type="entry name" value="Glycos_transf_2"/>
    <property type="match status" value="1"/>
</dbReference>
<keyword evidence="3" id="KW-1185">Reference proteome</keyword>
<organism evidence="2 3">
    <name type="scientific">Actibacterium pelagium</name>
    <dbReference type="NCBI Taxonomy" id="2029103"/>
    <lineage>
        <taxon>Bacteria</taxon>
        <taxon>Pseudomonadati</taxon>
        <taxon>Pseudomonadota</taxon>
        <taxon>Alphaproteobacteria</taxon>
        <taxon>Rhodobacterales</taxon>
        <taxon>Roseobacteraceae</taxon>
        <taxon>Actibacterium</taxon>
    </lineage>
</organism>